<gene>
    <name evidence="1" type="ORF">O1611_g2255</name>
</gene>
<reference evidence="1" key="1">
    <citation type="submission" date="2022-12" db="EMBL/GenBank/DDBJ databases">
        <title>Genome Sequence of Lasiodiplodia mahajangana.</title>
        <authorList>
            <person name="Buettner E."/>
        </authorList>
    </citation>
    <scope>NUCLEOTIDE SEQUENCE</scope>
    <source>
        <strain evidence="1">VT137</strain>
    </source>
</reference>
<evidence type="ECO:0000313" key="2">
    <source>
        <dbReference type="Proteomes" id="UP001153332"/>
    </source>
</evidence>
<protein>
    <submittedName>
        <fullName evidence="1">Uncharacterized protein</fullName>
    </submittedName>
</protein>
<proteinExistence type="predicted"/>
<dbReference type="EMBL" id="JAPUUL010000304">
    <property type="protein sequence ID" value="KAJ8131369.1"/>
    <property type="molecule type" value="Genomic_DNA"/>
</dbReference>
<evidence type="ECO:0000313" key="1">
    <source>
        <dbReference type="EMBL" id="KAJ8131369.1"/>
    </source>
</evidence>
<accession>A0ACC2JVE3</accession>
<comment type="caution">
    <text evidence="1">The sequence shown here is derived from an EMBL/GenBank/DDBJ whole genome shotgun (WGS) entry which is preliminary data.</text>
</comment>
<organism evidence="1 2">
    <name type="scientific">Lasiodiplodia mahajangana</name>
    <dbReference type="NCBI Taxonomy" id="1108764"/>
    <lineage>
        <taxon>Eukaryota</taxon>
        <taxon>Fungi</taxon>
        <taxon>Dikarya</taxon>
        <taxon>Ascomycota</taxon>
        <taxon>Pezizomycotina</taxon>
        <taxon>Dothideomycetes</taxon>
        <taxon>Dothideomycetes incertae sedis</taxon>
        <taxon>Botryosphaeriales</taxon>
        <taxon>Botryosphaeriaceae</taxon>
        <taxon>Lasiodiplodia</taxon>
    </lineage>
</organism>
<sequence length="886" mass="103095">MDNEDYDRFYTPENRFFYSQSPYTALDPRRCEIRVVRMFPRKPLREHYENHPDWDRSYMKDLHAETQVLACQIEKTTLTSIAGEYSTISYCAGELLDTELILVNGIPFNAFANLAHAMECVLKNWPRTADNKASNTYRLWIDQICINQSDKNELSEQIQFMREIYRQSEQTFICLSSPMIPDCLSWIPHVPEISNAVPQSKDTPGVTMLKRLLLDFLVGKGQSGIILSSLSQLSTGLKSDALCRQRSSDSINNLVRVPSVDGSLSTVPRLIQRHTTGPELEGFVDQTRVFGRRSLPLVSVFRNSFWNFIENKWWRRSWVYQEFISANSIHFVCGATLVTWAELQPCVKFVCDDLDHSIQQISDDLDHFIQQVSEDLNSRITQETEQRGCKRKIEVLERERQEGRTSHGSELRLREEVLNSKKEERRRKALENKGQQVNGKKLLNQVVQADKEAERIYQQRRQDYYEQLAAFESEQKRQWEIAWRNQNDMRRRYVAEERTKVQREITIMEKSRWESDGFMRKQRRLENFWREVSKPIEDQIKDAWSFKRAEHEALESNRRCGLRLFSEDRVKALFDLDRVPRTPREFEPISTKKPVKPRQHAPTIKNLEGMEGFYSLKSVTTTDFTAPESILNTGRSESAFPPFERRDLYEIVQQRDNIMYLQAKLRRLDRSPIKSMINGKQTFKQSSELKSLLRHSRDCEASDPRDRVYAFLGLAHKEYKIAPNYKAEMTIREVLIETAKGIIRFDKSLDILQDVYRGRDKLGYQLPSWVPDWTSRETRTGLDQHPYEKAGPFDASKGLPADVDFSSATGNDGHQDLKVRGIFLDYIEETESESPDFSGVSAFLTTDGNLILGPKSARSDDEAWVLYGCKTPVILRRNCTIDDAYG</sequence>
<name>A0ACC2JVE3_9PEZI</name>
<dbReference type="Proteomes" id="UP001153332">
    <property type="component" value="Unassembled WGS sequence"/>
</dbReference>
<keyword evidence="2" id="KW-1185">Reference proteome</keyword>